<accession>A0A9D4KNB3</accession>
<name>A0A9D4KNB3_DREPO</name>
<dbReference type="AlphaFoldDB" id="A0A9D4KNB3"/>
<proteinExistence type="predicted"/>
<evidence type="ECO:0000313" key="2">
    <source>
        <dbReference type="Proteomes" id="UP000828390"/>
    </source>
</evidence>
<keyword evidence="2" id="KW-1185">Reference proteome</keyword>
<sequence>MCRISINQVFDSQLMRAFVTNVAQATRTDDFGVNHSPETCSEYCCKDLIHRNYKVCCTDRLRQVSSLEMNADSCENIAGNKV</sequence>
<reference evidence="1" key="1">
    <citation type="journal article" date="2019" name="bioRxiv">
        <title>The Genome of the Zebra Mussel, Dreissena polymorpha: A Resource for Invasive Species Research.</title>
        <authorList>
            <person name="McCartney M.A."/>
            <person name="Auch B."/>
            <person name="Kono T."/>
            <person name="Mallez S."/>
            <person name="Zhang Y."/>
            <person name="Obille A."/>
            <person name="Becker A."/>
            <person name="Abrahante J.E."/>
            <person name="Garbe J."/>
            <person name="Badalamenti J.P."/>
            <person name="Herman A."/>
            <person name="Mangelson H."/>
            <person name="Liachko I."/>
            <person name="Sullivan S."/>
            <person name="Sone E.D."/>
            <person name="Koren S."/>
            <person name="Silverstein K.A.T."/>
            <person name="Beckman K.B."/>
            <person name="Gohl D.M."/>
        </authorList>
    </citation>
    <scope>NUCLEOTIDE SEQUENCE</scope>
    <source>
        <strain evidence="1">Duluth1</strain>
        <tissue evidence="1">Whole animal</tissue>
    </source>
</reference>
<reference evidence="1" key="2">
    <citation type="submission" date="2020-11" db="EMBL/GenBank/DDBJ databases">
        <authorList>
            <person name="McCartney M.A."/>
            <person name="Auch B."/>
            <person name="Kono T."/>
            <person name="Mallez S."/>
            <person name="Becker A."/>
            <person name="Gohl D.M."/>
            <person name="Silverstein K.A.T."/>
            <person name="Koren S."/>
            <person name="Bechman K.B."/>
            <person name="Herman A."/>
            <person name="Abrahante J.E."/>
            <person name="Garbe J."/>
        </authorList>
    </citation>
    <scope>NUCLEOTIDE SEQUENCE</scope>
    <source>
        <strain evidence="1">Duluth1</strain>
        <tissue evidence="1">Whole animal</tissue>
    </source>
</reference>
<gene>
    <name evidence="1" type="ORF">DPMN_116177</name>
</gene>
<organism evidence="1 2">
    <name type="scientific">Dreissena polymorpha</name>
    <name type="common">Zebra mussel</name>
    <name type="synonym">Mytilus polymorpha</name>
    <dbReference type="NCBI Taxonomy" id="45954"/>
    <lineage>
        <taxon>Eukaryota</taxon>
        <taxon>Metazoa</taxon>
        <taxon>Spiralia</taxon>
        <taxon>Lophotrochozoa</taxon>
        <taxon>Mollusca</taxon>
        <taxon>Bivalvia</taxon>
        <taxon>Autobranchia</taxon>
        <taxon>Heteroconchia</taxon>
        <taxon>Euheterodonta</taxon>
        <taxon>Imparidentia</taxon>
        <taxon>Neoheterodontei</taxon>
        <taxon>Myida</taxon>
        <taxon>Dreissenoidea</taxon>
        <taxon>Dreissenidae</taxon>
        <taxon>Dreissena</taxon>
    </lineage>
</organism>
<dbReference type="Proteomes" id="UP000828390">
    <property type="component" value="Unassembled WGS sequence"/>
</dbReference>
<comment type="caution">
    <text evidence="1">The sequence shown here is derived from an EMBL/GenBank/DDBJ whole genome shotgun (WGS) entry which is preliminary data.</text>
</comment>
<dbReference type="EMBL" id="JAIWYP010000004">
    <property type="protein sequence ID" value="KAH3842673.1"/>
    <property type="molecule type" value="Genomic_DNA"/>
</dbReference>
<protein>
    <submittedName>
        <fullName evidence="1">Uncharacterized protein</fullName>
    </submittedName>
</protein>
<evidence type="ECO:0000313" key="1">
    <source>
        <dbReference type="EMBL" id="KAH3842673.1"/>
    </source>
</evidence>